<keyword evidence="4" id="KW-1185">Reference proteome</keyword>
<dbReference type="Pfam" id="PF01569">
    <property type="entry name" value="PAP2"/>
    <property type="match status" value="1"/>
</dbReference>
<feature type="domain" description="Phosphatidic acid phosphatase type 2/haloperoxidase" evidence="2">
    <location>
        <begin position="86"/>
        <end position="217"/>
    </location>
</feature>
<evidence type="ECO:0000313" key="4">
    <source>
        <dbReference type="Proteomes" id="UP001251524"/>
    </source>
</evidence>
<feature type="transmembrane region" description="Helical" evidence="1">
    <location>
        <begin position="143"/>
        <end position="161"/>
    </location>
</feature>
<accession>A0ABU1W9M9</accession>
<feature type="transmembrane region" description="Helical" evidence="1">
    <location>
        <begin position="50"/>
        <end position="73"/>
    </location>
</feature>
<comment type="caution">
    <text evidence="3">The sequence shown here is derived from an EMBL/GenBank/DDBJ whole genome shotgun (WGS) entry which is preliminary data.</text>
</comment>
<dbReference type="EMBL" id="JAVDVY010000001">
    <property type="protein sequence ID" value="MDR7134284.1"/>
    <property type="molecule type" value="Genomic_DNA"/>
</dbReference>
<reference evidence="3 4" key="1">
    <citation type="submission" date="2023-07" db="EMBL/GenBank/DDBJ databases">
        <title>Sorghum-associated microbial communities from plants grown in Nebraska, USA.</title>
        <authorList>
            <person name="Schachtman D."/>
        </authorList>
    </citation>
    <scope>NUCLEOTIDE SEQUENCE [LARGE SCALE GENOMIC DNA]</scope>
    <source>
        <strain evidence="3 4">BE198</strain>
    </source>
</reference>
<evidence type="ECO:0000256" key="1">
    <source>
        <dbReference type="SAM" id="Phobius"/>
    </source>
</evidence>
<dbReference type="Proteomes" id="UP001251524">
    <property type="component" value="Unassembled WGS sequence"/>
</dbReference>
<keyword evidence="1" id="KW-0472">Membrane</keyword>
<dbReference type="InterPro" id="IPR000326">
    <property type="entry name" value="PAP2/HPO"/>
</dbReference>
<keyword evidence="1" id="KW-0812">Transmembrane</keyword>
<name>A0ABU1W9M9_9GAMM</name>
<sequence length="221" mass="24549">MLHAWLPLAAFAVLAFASMALHGDQWLADRLYAWQGHRWSLRHAFLTEDVIHLLGRDLSTMAWLGVLAAWIVARSRDSLTALRRPLAYLALATLLSTALVAWVKTWSNMDCPWDLLGYGGERPYIGLFAMRPIGLSRGACFPAGHSSGGYAWLALYFFLLVVRPQWRWLGLVVGGGLGLLFGISQQLRGAHFLSHDVWTAGICWATALLAYLLFLRRAASA</sequence>
<evidence type="ECO:0000259" key="2">
    <source>
        <dbReference type="Pfam" id="PF01569"/>
    </source>
</evidence>
<feature type="transmembrane region" description="Helical" evidence="1">
    <location>
        <begin position="168"/>
        <end position="185"/>
    </location>
</feature>
<gene>
    <name evidence="3" type="ORF">J2X06_001468</name>
</gene>
<evidence type="ECO:0000313" key="3">
    <source>
        <dbReference type="EMBL" id="MDR7134284.1"/>
    </source>
</evidence>
<dbReference type="SUPFAM" id="SSF48317">
    <property type="entry name" value="Acid phosphatase/Vanadium-dependent haloperoxidase"/>
    <property type="match status" value="1"/>
</dbReference>
<proteinExistence type="predicted"/>
<keyword evidence="1" id="KW-1133">Transmembrane helix</keyword>
<organism evidence="3 4">
    <name type="scientific">Lysobacter niastensis</name>
    <dbReference type="NCBI Taxonomy" id="380629"/>
    <lineage>
        <taxon>Bacteria</taxon>
        <taxon>Pseudomonadati</taxon>
        <taxon>Pseudomonadota</taxon>
        <taxon>Gammaproteobacteria</taxon>
        <taxon>Lysobacterales</taxon>
        <taxon>Lysobacteraceae</taxon>
        <taxon>Lysobacter</taxon>
    </lineage>
</organism>
<dbReference type="InterPro" id="IPR036938">
    <property type="entry name" value="PAP2/HPO_sf"/>
</dbReference>
<protein>
    <submittedName>
        <fullName evidence="3">Membrane-associated PAP2 superfamily phosphatase</fullName>
    </submittedName>
</protein>
<feature type="transmembrane region" description="Helical" evidence="1">
    <location>
        <begin position="197"/>
        <end position="215"/>
    </location>
</feature>
<feature type="transmembrane region" description="Helical" evidence="1">
    <location>
        <begin position="85"/>
        <end position="103"/>
    </location>
</feature>
<dbReference type="CDD" id="cd03396">
    <property type="entry name" value="PAP2_like_6"/>
    <property type="match status" value="1"/>
</dbReference>